<dbReference type="RefSeq" id="WP_023786394.1">
    <property type="nucleotide sequence ID" value="NC_022997.1"/>
</dbReference>
<dbReference type="PATRIC" id="fig|1029756.8.peg.1041"/>
<dbReference type="AlphaFoldDB" id="V5SJ59"/>
<organism evidence="1 2">
    <name type="scientific">Hyphomicrobium nitrativorans NL23</name>
    <dbReference type="NCBI Taxonomy" id="1029756"/>
    <lineage>
        <taxon>Bacteria</taxon>
        <taxon>Pseudomonadati</taxon>
        <taxon>Pseudomonadota</taxon>
        <taxon>Alphaproteobacteria</taxon>
        <taxon>Hyphomicrobiales</taxon>
        <taxon>Hyphomicrobiaceae</taxon>
        <taxon>Hyphomicrobium</taxon>
    </lineage>
</organism>
<dbReference type="KEGG" id="hni:W911_04950"/>
<reference evidence="1 2" key="1">
    <citation type="journal article" date="2014" name="Genome Announc.">
        <title>Complete Genome Sequence of Hyphomicrobium nitrativorans Strain NL23, a Denitrifying Bacterium Isolated from Biofilm of a Methanol-Fed Denitrification System Treating Seawater at the Montreal Biodome.</title>
        <authorList>
            <person name="Martineau C."/>
            <person name="Villeneuve C."/>
            <person name="Mauffrey F."/>
            <person name="Villemur R."/>
        </authorList>
    </citation>
    <scope>NUCLEOTIDE SEQUENCE [LARGE SCALE GENOMIC DNA]</scope>
    <source>
        <strain evidence="1">NL23</strain>
    </source>
</reference>
<protein>
    <submittedName>
        <fullName evidence="1">Uncharacterized protein</fullName>
    </submittedName>
</protein>
<dbReference type="Proteomes" id="UP000018542">
    <property type="component" value="Chromosome"/>
</dbReference>
<keyword evidence="2" id="KW-1185">Reference proteome</keyword>
<evidence type="ECO:0000313" key="1">
    <source>
        <dbReference type="EMBL" id="AHB49984.1"/>
    </source>
</evidence>
<sequence length="77" mass="8406">MTSTPEQIARRILDLLDQRHTKPGEHDMFGAIAARLANEDVYGEALNSGVEFGIANGWFSVQGPRILRAAVDAPLKT</sequence>
<gene>
    <name evidence="1" type="ORF">W911_04950</name>
</gene>
<accession>V5SJ59</accession>
<dbReference type="HOGENOM" id="CLU_2633311_0_0_5"/>
<name>V5SJ59_9HYPH</name>
<proteinExistence type="predicted"/>
<evidence type="ECO:0000313" key="2">
    <source>
        <dbReference type="Proteomes" id="UP000018542"/>
    </source>
</evidence>
<dbReference type="EMBL" id="CP006912">
    <property type="protein sequence ID" value="AHB49984.1"/>
    <property type="molecule type" value="Genomic_DNA"/>
</dbReference>